<dbReference type="Proteomes" id="UP000235388">
    <property type="component" value="Unassembled WGS sequence"/>
</dbReference>
<keyword evidence="3" id="KW-1185">Reference proteome</keyword>
<evidence type="ECO:0000313" key="3">
    <source>
        <dbReference type="Proteomes" id="UP000235388"/>
    </source>
</evidence>
<dbReference type="EMBL" id="PGCJ01000097">
    <property type="protein sequence ID" value="PLW49212.1"/>
    <property type="molecule type" value="Genomic_DNA"/>
</dbReference>
<accession>A0A2N5VGW8</accession>
<name>A0A2N5VGW8_9BASI</name>
<reference evidence="2 3" key="1">
    <citation type="submission" date="2017-11" db="EMBL/GenBank/DDBJ databases">
        <title>De novo assembly and phasing of dikaryotic genomes from two isolates of Puccinia coronata f. sp. avenae, the causal agent of oat crown rust.</title>
        <authorList>
            <person name="Miller M.E."/>
            <person name="Zhang Y."/>
            <person name="Omidvar V."/>
            <person name="Sperschneider J."/>
            <person name="Schwessinger B."/>
            <person name="Raley C."/>
            <person name="Palmer J.M."/>
            <person name="Garnica D."/>
            <person name="Upadhyaya N."/>
            <person name="Rathjen J."/>
            <person name="Taylor J.M."/>
            <person name="Park R.F."/>
            <person name="Dodds P.N."/>
            <person name="Hirsch C.D."/>
            <person name="Kianian S.F."/>
            <person name="Figueroa M."/>
        </authorList>
    </citation>
    <scope>NUCLEOTIDE SEQUENCE [LARGE SCALE GENOMIC DNA]</scope>
    <source>
        <strain evidence="2">12NC29</strain>
    </source>
</reference>
<dbReference type="AlphaFoldDB" id="A0A2N5VGW8"/>
<protein>
    <submittedName>
        <fullName evidence="2">Uncharacterized protein</fullName>
    </submittedName>
</protein>
<evidence type="ECO:0000256" key="1">
    <source>
        <dbReference type="SAM" id="MobiDB-lite"/>
    </source>
</evidence>
<dbReference type="OrthoDB" id="2495795at2759"/>
<feature type="region of interest" description="Disordered" evidence="1">
    <location>
        <begin position="44"/>
        <end position="70"/>
    </location>
</feature>
<gene>
    <name evidence="2" type="ORF">PCANC_06891</name>
</gene>
<feature type="region of interest" description="Disordered" evidence="1">
    <location>
        <begin position="118"/>
        <end position="143"/>
    </location>
</feature>
<proteinExistence type="predicted"/>
<evidence type="ECO:0000313" key="2">
    <source>
        <dbReference type="EMBL" id="PLW49212.1"/>
    </source>
</evidence>
<organism evidence="2 3">
    <name type="scientific">Puccinia coronata f. sp. avenae</name>
    <dbReference type="NCBI Taxonomy" id="200324"/>
    <lineage>
        <taxon>Eukaryota</taxon>
        <taxon>Fungi</taxon>
        <taxon>Dikarya</taxon>
        <taxon>Basidiomycota</taxon>
        <taxon>Pucciniomycotina</taxon>
        <taxon>Pucciniomycetes</taxon>
        <taxon>Pucciniales</taxon>
        <taxon>Pucciniaceae</taxon>
        <taxon>Puccinia</taxon>
    </lineage>
</organism>
<comment type="caution">
    <text evidence="2">The sequence shown here is derived from an EMBL/GenBank/DDBJ whole genome shotgun (WGS) entry which is preliminary data.</text>
</comment>
<sequence>MKPFLLVELAGNALTASSARLPPSHSQPSPAGCRRIMGLNSSKLSRSTVSAVAQKHARPPPTNSAPAGVSFSKTNEIRQDGFDPHLGQMLNKLGPVQVPKLSTSFHPKDNMLKILENRGVDSSNRSPEHDLTSPTTSHPSETREAARLELTTIIEMIRRHHINQGSIHPSFSNLDKEDEAHLDGLVKTIDPDTYQYFIRHFHPIDNIKLVKNPNPNQVDQPIKMAFWSQPIEGSKLP</sequence>